<dbReference type="InterPro" id="IPR036097">
    <property type="entry name" value="HisK_dim/P_sf"/>
</dbReference>
<gene>
    <name evidence="9" type="ORF">ABUH87_10880</name>
</gene>
<accession>A0ABV3RC82</accession>
<evidence type="ECO:0000313" key="9">
    <source>
        <dbReference type="EMBL" id="MEW9855660.1"/>
    </source>
</evidence>
<evidence type="ECO:0000259" key="5">
    <source>
        <dbReference type="PROSITE" id="PS50109"/>
    </source>
</evidence>
<dbReference type="InterPro" id="IPR011006">
    <property type="entry name" value="CheY-like_superfamily"/>
</dbReference>
<evidence type="ECO:0000256" key="4">
    <source>
        <dbReference type="PROSITE-ProRule" id="PRU00169"/>
    </source>
</evidence>
<dbReference type="InterPro" id="IPR036890">
    <property type="entry name" value="HATPase_C_sf"/>
</dbReference>
<dbReference type="Pfam" id="PF00512">
    <property type="entry name" value="HisKA"/>
    <property type="match status" value="1"/>
</dbReference>
<dbReference type="InterPro" id="IPR003594">
    <property type="entry name" value="HATPase_dom"/>
</dbReference>
<evidence type="ECO:0000256" key="1">
    <source>
        <dbReference type="ARBA" id="ARBA00000085"/>
    </source>
</evidence>
<dbReference type="Gene3D" id="1.10.287.130">
    <property type="match status" value="1"/>
</dbReference>
<evidence type="ECO:0000313" key="10">
    <source>
        <dbReference type="Proteomes" id="UP001556118"/>
    </source>
</evidence>
<dbReference type="PROSITE" id="PS50109">
    <property type="entry name" value="HIS_KIN"/>
    <property type="match status" value="1"/>
</dbReference>
<feature type="domain" description="Response regulatory" evidence="6">
    <location>
        <begin position="694"/>
        <end position="805"/>
    </location>
</feature>
<name>A0ABV3RC82_9SPHN</name>
<dbReference type="CDD" id="cd00082">
    <property type="entry name" value="HisKA"/>
    <property type="match status" value="1"/>
</dbReference>
<dbReference type="InterPro" id="IPR035965">
    <property type="entry name" value="PAS-like_dom_sf"/>
</dbReference>
<evidence type="ECO:0000259" key="8">
    <source>
        <dbReference type="PROSITE" id="PS50113"/>
    </source>
</evidence>
<dbReference type="PRINTS" id="PR00344">
    <property type="entry name" value="BCTRLSENSOR"/>
</dbReference>
<dbReference type="EC" id="2.7.13.3" evidence="2"/>
<dbReference type="SMART" id="SM00387">
    <property type="entry name" value="HATPase_c"/>
    <property type="match status" value="1"/>
</dbReference>
<feature type="domain" description="PAS" evidence="7">
    <location>
        <begin position="286"/>
        <end position="365"/>
    </location>
</feature>
<dbReference type="SUPFAM" id="SSF52172">
    <property type="entry name" value="CheY-like"/>
    <property type="match status" value="1"/>
</dbReference>
<comment type="catalytic activity">
    <reaction evidence="1">
        <text>ATP + protein L-histidine = ADP + protein N-phospho-L-histidine.</text>
        <dbReference type="EC" id="2.7.13.3"/>
    </reaction>
</comment>
<feature type="domain" description="Histidine kinase" evidence="5">
    <location>
        <begin position="452"/>
        <end position="669"/>
    </location>
</feature>
<dbReference type="RefSeq" id="WP_367773462.1">
    <property type="nucleotide sequence ID" value="NZ_JBFNXR010000037.1"/>
</dbReference>
<proteinExistence type="predicted"/>
<feature type="domain" description="PAC" evidence="8">
    <location>
        <begin position="362"/>
        <end position="414"/>
    </location>
</feature>
<evidence type="ECO:0000259" key="7">
    <source>
        <dbReference type="PROSITE" id="PS50112"/>
    </source>
</evidence>
<dbReference type="NCBIfam" id="TIGR00229">
    <property type="entry name" value="sensory_box"/>
    <property type="match status" value="2"/>
</dbReference>
<evidence type="ECO:0000256" key="2">
    <source>
        <dbReference type="ARBA" id="ARBA00012438"/>
    </source>
</evidence>
<evidence type="ECO:0000259" key="6">
    <source>
        <dbReference type="PROSITE" id="PS50110"/>
    </source>
</evidence>
<dbReference type="SUPFAM" id="SSF55785">
    <property type="entry name" value="PYP-like sensor domain (PAS domain)"/>
    <property type="match status" value="2"/>
</dbReference>
<dbReference type="Pfam" id="PF02518">
    <property type="entry name" value="HATPase_c"/>
    <property type="match status" value="1"/>
</dbReference>
<feature type="domain" description="PAC" evidence="8">
    <location>
        <begin position="233"/>
        <end position="285"/>
    </location>
</feature>
<dbReference type="Pfam" id="PF00072">
    <property type="entry name" value="Response_reg"/>
    <property type="match status" value="1"/>
</dbReference>
<reference evidence="9 10" key="1">
    <citation type="submission" date="2024-06" db="EMBL/GenBank/DDBJ databases">
        <title>Novosphingobium rhizovicinus M1R2S20.</title>
        <authorList>
            <person name="Sun J.-Q."/>
        </authorList>
    </citation>
    <scope>NUCLEOTIDE SEQUENCE [LARGE SCALE GENOMIC DNA]</scope>
    <source>
        <strain evidence="9 10">M1R2S20</strain>
    </source>
</reference>
<dbReference type="PROSITE" id="PS50112">
    <property type="entry name" value="PAS"/>
    <property type="match status" value="1"/>
</dbReference>
<dbReference type="CDD" id="cd00156">
    <property type="entry name" value="REC"/>
    <property type="match status" value="1"/>
</dbReference>
<dbReference type="Gene3D" id="3.40.50.2300">
    <property type="match status" value="1"/>
</dbReference>
<dbReference type="SMART" id="SM00388">
    <property type="entry name" value="HisKA"/>
    <property type="match status" value="1"/>
</dbReference>
<organism evidence="9 10">
    <name type="scientific">Novosphingobium rhizovicinum</name>
    <dbReference type="NCBI Taxonomy" id="3228928"/>
    <lineage>
        <taxon>Bacteria</taxon>
        <taxon>Pseudomonadati</taxon>
        <taxon>Pseudomonadota</taxon>
        <taxon>Alphaproteobacteria</taxon>
        <taxon>Sphingomonadales</taxon>
        <taxon>Sphingomonadaceae</taxon>
        <taxon>Novosphingobium</taxon>
    </lineage>
</organism>
<dbReference type="InterPro" id="IPR000014">
    <property type="entry name" value="PAS"/>
</dbReference>
<evidence type="ECO:0000256" key="3">
    <source>
        <dbReference type="ARBA" id="ARBA00022553"/>
    </source>
</evidence>
<sequence>MKAKENSLWESIALSDPTPVSAFDHGFRLIAFNQAYRDEIKLISRGALKVGDRLCDLIPEDQCPDMLSNLSRALAGEAFREWGAQQRNETVGPIGTIYFAPVRDVGGQIIGAFCRYESLAQHGRSEDDPSREHIAAATNKTGMRPLALGRESFPARTGSEESVKRFQIMAESAPVMMWATDADGKCAYLNRPWYEYTGKSEADGFDWMSAIHPDDYDLAVRDFRYAQTHHQYYRNECRIRGADGISRWMICVARPQFLGDGSILGYVGAIIDIHDRVAAQESIKRNEVQLRLATDAAQIGLWELDVAAKMLSCSSFVRSMFGISHDNPISTAEFYSLLHPDDVDHVRQAATAAADPVLRELYDVEYRVTVKGNDTFRWISAKGRGIFNKGECERVIGIVQDITDKKSYEFELKRLNENLEFRVEEELGRRIQAEDLLRQARKMEAIGQVTGGIAHDFNNLLMAIRGNLELIELTLPKDDKLISYLNNAISAVDVGTKITAQLLAFSRSQKISVRPVELTPVLVTARDLIGNALGPNISISMDLRSPAVWVLTDPEQLELALLNLAVNARDAMPDGGSIRIESAASVRANGGKRDEKFVCISVNDTGSGMSPEVLKKATEPFFTTKGIGKGTGLGLAQVYSFIRQCGGDMRLRSRVGEGTTVELLLPRTSQQVDEGKDQEECSAKDAVLHRASGVVVIVDDDDHVRPAIAAALEGIGFTVHQAADGPSGIELIRKTKPSVAIIDFVMPDTNGAEVARAAHLIHPKLPIVFVSGYCDTEELHQIPGALVLGKPFTLDTLRRTVMSAIS</sequence>
<keyword evidence="3 4" id="KW-0597">Phosphoprotein</keyword>
<dbReference type="EMBL" id="JBFNXR010000037">
    <property type="protein sequence ID" value="MEW9855660.1"/>
    <property type="molecule type" value="Genomic_DNA"/>
</dbReference>
<dbReference type="SMART" id="SM00448">
    <property type="entry name" value="REC"/>
    <property type="match status" value="1"/>
</dbReference>
<dbReference type="InterPro" id="IPR001789">
    <property type="entry name" value="Sig_transdc_resp-reg_receiver"/>
</dbReference>
<dbReference type="SUPFAM" id="SSF55874">
    <property type="entry name" value="ATPase domain of HSP90 chaperone/DNA topoisomerase II/histidine kinase"/>
    <property type="match status" value="1"/>
</dbReference>
<dbReference type="CDD" id="cd00130">
    <property type="entry name" value="PAS"/>
    <property type="match status" value="2"/>
</dbReference>
<dbReference type="PANTHER" id="PTHR43065">
    <property type="entry name" value="SENSOR HISTIDINE KINASE"/>
    <property type="match status" value="1"/>
</dbReference>
<protein>
    <recommendedName>
        <fullName evidence="2">histidine kinase</fullName>
        <ecNumber evidence="2">2.7.13.3</ecNumber>
    </recommendedName>
</protein>
<dbReference type="Gene3D" id="2.10.70.100">
    <property type="match status" value="1"/>
</dbReference>
<feature type="modified residue" description="4-aspartylphosphate" evidence="4">
    <location>
        <position position="743"/>
    </location>
</feature>
<comment type="caution">
    <text evidence="9">The sequence shown here is derived from an EMBL/GenBank/DDBJ whole genome shotgun (WGS) entry which is preliminary data.</text>
</comment>
<keyword evidence="10" id="KW-1185">Reference proteome</keyword>
<dbReference type="InterPro" id="IPR005467">
    <property type="entry name" value="His_kinase_dom"/>
</dbReference>
<dbReference type="InterPro" id="IPR004358">
    <property type="entry name" value="Sig_transdc_His_kin-like_C"/>
</dbReference>
<dbReference type="InterPro" id="IPR001610">
    <property type="entry name" value="PAC"/>
</dbReference>
<dbReference type="PROSITE" id="PS50110">
    <property type="entry name" value="RESPONSE_REGULATORY"/>
    <property type="match status" value="1"/>
</dbReference>
<dbReference type="PROSITE" id="PS50113">
    <property type="entry name" value="PAC"/>
    <property type="match status" value="2"/>
</dbReference>
<dbReference type="SUPFAM" id="SSF47384">
    <property type="entry name" value="Homodimeric domain of signal transducing histidine kinase"/>
    <property type="match status" value="1"/>
</dbReference>
<dbReference type="InterPro" id="IPR013655">
    <property type="entry name" value="PAS_fold_3"/>
</dbReference>
<dbReference type="PANTHER" id="PTHR43065:SF42">
    <property type="entry name" value="TWO-COMPONENT SENSOR PPRA"/>
    <property type="match status" value="1"/>
</dbReference>
<dbReference type="SMART" id="SM00091">
    <property type="entry name" value="PAS"/>
    <property type="match status" value="3"/>
</dbReference>
<dbReference type="Proteomes" id="UP001556118">
    <property type="component" value="Unassembled WGS sequence"/>
</dbReference>
<dbReference type="Gene3D" id="3.30.450.20">
    <property type="entry name" value="PAS domain"/>
    <property type="match status" value="3"/>
</dbReference>
<dbReference type="Gene3D" id="3.30.565.10">
    <property type="entry name" value="Histidine kinase-like ATPase, C-terminal domain"/>
    <property type="match status" value="1"/>
</dbReference>
<dbReference type="Pfam" id="PF08447">
    <property type="entry name" value="PAS_3"/>
    <property type="match status" value="2"/>
</dbReference>
<dbReference type="InterPro" id="IPR000700">
    <property type="entry name" value="PAS-assoc_C"/>
</dbReference>
<dbReference type="InterPro" id="IPR003661">
    <property type="entry name" value="HisK_dim/P_dom"/>
</dbReference>
<dbReference type="SMART" id="SM00086">
    <property type="entry name" value="PAC"/>
    <property type="match status" value="3"/>
</dbReference>